<dbReference type="GO" id="GO:0060070">
    <property type="term" value="P:canonical Wnt signaling pathway"/>
    <property type="evidence" value="ECO:0007669"/>
    <property type="project" value="TreeGrafter"/>
</dbReference>
<dbReference type="SUPFAM" id="SSF57196">
    <property type="entry name" value="EGF/Laminin"/>
    <property type="match status" value="1"/>
</dbReference>
<organism evidence="1 2">
    <name type="scientific">Potamilus streckersoni</name>
    <dbReference type="NCBI Taxonomy" id="2493646"/>
    <lineage>
        <taxon>Eukaryota</taxon>
        <taxon>Metazoa</taxon>
        <taxon>Spiralia</taxon>
        <taxon>Lophotrochozoa</taxon>
        <taxon>Mollusca</taxon>
        <taxon>Bivalvia</taxon>
        <taxon>Autobranchia</taxon>
        <taxon>Heteroconchia</taxon>
        <taxon>Palaeoheterodonta</taxon>
        <taxon>Unionida</taxon>
        <taxon>Unionoidea</taxon>
        <taxon>Unionidae</taxon>
        <taxon>Ambleminae</taxon>
        <taxon>Lampsilini</taxon>
        <taxon>Potamilus</taxon>
    </lineage>
</organism>
<keyword evidence="2" id="KW-1185">Reference proteome</keyword>
<reference evidence="1" key="3">
    <citation type="submission" date="2023-05" db="EMBL/GenBank/DDBJ databases">
        <authorList>
            <person name="Smith C.H."/>
        </authorList>
    </citation>
    <scope>NUCLEOTIDE SEQUENCE</scope>
    <source>
        <strain evidence="1">CHS0354</strain>
        <tissue evidence="1">Mantle</tissue>
    </source>
</reference>
<dbReference type="GO" id="GO:0042813">
    <property type="term" value="F:Wnt receptor activity"/>
    <property type="evidence" value="ECO:0007669"/>
    <property type="project" value="TreeGrafter"/>
</dbReference>
<evidence type="ECO:0000313" key="2">
    <source>
        <dbReference type="Proteomes" id="UP001195483"/>
    </source>
</evidence>
<reference evidence="1" key="2">
    <citation type="journal article" date="2021" name="Genome Biol. Evol.">
        <title>Developing a high-quality reference genome for a parasitic bivalve with doubly uniparental inheritance (Bivalvia: Unionida).</title>
        <authorList>
            <person name="Smith C.H."/>
        </authorList>
    </citation>
    <scope>NUCLEOTIDE SEQUENCE</scope>
    <source>
        <strain evidence="1">CHS0354</strain>
        <tissue evidence="1">Mantle</tissue>
    </source>
</reference>
<dbReference type="Pfam" id="PF14670">
    <property type="entry name" value="FXa_inhibition"/>
    <property type="match status" value="1"/>
</dbReference>
<dbReference type="Gene3D" id="2.10.25.10">
    <property type="entry name" value="Laminin"/>
    <property type="match status" value="1"/>
</dbReference>
<dbReference type="GO" id="GO:0017147">
    <property type="term" value="F:Wnt-protein binding"/>
    <property type="evidence" value="ECO:0007669"/>
    <property type="project" value="TreeGrafter"/>
</dbReference>
<dbReference type="PANTHER" id="PTHR46513:SF13">
    <property type="entry name" value="EGF-LIKE DOMAIN-CONTAINING PROTEIN"/>
    <property type="match status" value="1"/>
</dbReference>
<evidence type="ECO:0008006" key="3">
    <source>
        <dbReference type="Google" id="ProtNLM"/>
    </source>
</evidence>
<dbReference type="InterPro" id="IPR050778">
    <property type="entry name" value="Cueball_EGF_LRP_Nidogen"/>
</dbReference>
<dbReference type="GO" id="GO:0005886">
    <property type="term" value="C:plasma membrane"/>
    <property type="evidence" value="ECO:0007669"/>
    <property type="project" value="TreeGrafter"/>
</dbReference>
<sequence>MTRVRQRTHADIGPCYNLNGGCEQICLSTGKSNICECVFGFKLAPNGKSCVSNPVKDNFMLIGDKTHNDIYQISLIDETIQGINAKGLDSMAALIYSPVHDLVIWSTFESQISFVHLNGTGQQILGEYHAIISDINIEESLPCHAKETIQ</sequence>
<dbReference type="AlphaFoldDB" id="A0AAE0WEL5"/>
<dbReference type="PANTHER" id="PTHR46513">
    <property type="entry name" value="VITELLOGENIN RECEPTOR-LIKE PROTEIN-RELATED-RELATED"/>
    <property type="match status" value="1"/>
</dbReference>
<accession>A0AAE0WEL5</accession>
<evidence type="ECO:0000313" key="1">
    <source>
        <dbReference type="EMBL" id="KAK3611821.1"/>
    </source>
</evidence>
<gene>
    <name evidence="1" type="ORF">CHS0354_040493</name>
</gene>
<proteinExistence type="predicted"/>
<reference evidence="1" key="1">
    <citation type="journal article" date="2021" name="Genome Biol. Evol.">
        <title>A High-Quality Reference Genome for a Parasitic Bivalve with Doubly Uniparental Inheritance (Bivalvia: Unionida).</title>
        <authorList>
            <person name="Smith C.H."/>
        </authorList>
    </citation>
    <scope>NUCLEOTIDE SEQUENCE</scope>
    <source>
        <strain evidence="1">CHS0354</strain>
    </source>
</reference>
<dbReference type="Proteomes" id="UP001195483">
    <property type="component" value="Unassembled WGS sequence"/>
</dbReference>
<dbReference type="EMBL" id="JAEAOA010002337">
    <property type="protein sequence ID" value="KAK3611821.1"/>
    <property type="molecule type" value="Genomic_DNA"/>
</dbReference>
<comment type="caution">
    <text evidence="1">The sequence shown here is derived from an EMBL/GenBank/DDBJ whole genome shotgun (WGS) entry which is preliminary data.</text>
</comment>
<name>A0AAE0WEL5_9BIVA</name>
<protein>
    <recommendedName>
        <fullName evidence="3">Vitellogenin receptor</fullName>
    </recommendedName>
</protein>